<dbReference type="AlphaFoldDB" id="A0A7J9ID01"/>
<dbReference type="InterPro" id="IPR053151">
    <property type="entry name" value="RNase_H-like"/>
</dbReference>
<feature type="domain" description="Reverse transcriptase zinc-binding" evidence="2">
    <location>
        <begin position="96"/>
        <end position="153"/>
    </location>
</feature>
<evidence type="ECO:0008006" key="5">
    <source>
        <dbReference type="Google" id="ProtNLM"/>
    </source>
</evidence>
<dbReference type="GO" id="GO:0003676">
    <property type="term" value="F:nucleic acid binding"/>
    <property type="evidence" value="ECO:0007669"/>
    <property type="project" value="InterPro"/>
</dbReference>
<feature type="domain" description="RNase H type-1" evidence="1">
    <location>
        <begin position="173"/>
        <end position="290"/>
    </location>
</feature>
<dbReference type="PANTHER" id="PTHR47723">
    <property type="entry name" value="OS05G0353850 PROTEIN"/>
    <property type="match status" value="1"/>
</dbReference>
<evidence type="ECO:0000259" key="2">
    <source>
        <dbReference type="Pfam" id="PF13966"/>
    </source>
</evidence>
<sequence length="311" mass="36162">LGFNIVGNTSSLWARVLISNYRIKEGIPDFIARINRIPSHANLDMVCLLRYMVTEEGLWNLDFLKVARRYYNTHCYYPFSLFFARPDRIDWFRSGSGPQRIQMFIWFALKQRLLTQVERVISGIGEECCTVCKRASEDVIHFIRDCSMAKGAWSQIIPIDKQVRTDIWTCLYSDGTVKVISGNASVGGVIRDHHGGWILGFNKRLGQCSIFNYELWGILDDFALLQSRQYDKVLIWTDNMEVLQDIQEAFSKTSYSTLIRRIQQLLLEIGQWEFEHIPKEENIKVDYITKLAFDKNEGLQLFADNLLNFTS</sequence>
<dbReference type="InterPro" id="IPR012337">
    <property type="entry name" value="RNaseH-like_sf"/>
</dbReference>
<dbReference type="GO" id="GO:0004523">
    <property type="term" value="F:RNA-DNA hybrid ribonuclease activity"/>
    <property type="evidence" value="ECO:0007669"/>
    <property type="project" value="InterPro"/>
</dbReference>
<dbReference type="InterPro" id="IPR044730">
    <property type="entry name" value="RNase_H-like_dom_plant"/>
</dbReference>
<dbReference type="Proteomes" id="UP000593560">
    <property type="component" value="Unassembled WGS sequence"/>
</dbReference>
<accession>A0A7J9ID01</accession>
<dbReference type="InterPro" id="IPR036397">
    <property type="entry name" value="RNaseH_sf"/>
</dbReference>
<feature type="non-terminal residue" evidence="3">
    <location>
        <position position="1"/>
    </location>
</feature>
<proteinExistence type="predicted"/>
<gene>
    <name evidence="3" type="ORF">Gohar_021998</name>
</gene>
<dbReference type="Pfam" id="PF13456">
    <property type="entry name" value="RVT_3"/>
    <property type="match status" value="1"/>
</dbReference>
<dbReference type="CDD" id="cd06222">
    <property type="entry name" value="RNase_H_like"/>
    <property type="match status" value="1"/>
</dbReference>
<dbReference type="InterPro" id="IPR002156">
    <property type="entry name" value="RNaseH_domain"/>
</dbReference>
<comment type="caution">
    <text evidence="3">The sequence shown here is derived from an EMBL/GenBank/DDBJ whole genome shotgun (WGS) entry which is preliminary data.</text>
</comment>
<organism evidence="3 4">
    <name type="scientific">Gossypium harknessii</name>
    <dbReference type="NCBI Taxonomy" id="34285"/>
    <lineage>
        <taxon>Eukaryota</taxon>
        <taxon>Viridiplantae</taxon>
        <taxon>Streptophyta</taxon>
        <taxon>Embryophyta</taxon>
        <taxon>Tracheophyta</taxon>
        <taxon>Spermatophyta</taxon>
        <taxon>Magnoliopsida</taxon>
        <taxon>eudicotyledons</taxon>
        <taxon>Gunneridae</taxon>
        <taxon>Pentapetalae</taxon>
        <taxon>rosids</taxon>
        <taxon>malvids</taxon>
        <taxon>Malvales</taxon>
        <taxon>Malvaceae</taxon>
        <taxon>Malvoideae</taxon>
        <taxon>Gossypium</taxon>
    </lineage>
</organism>
<reference evidence="3 4" key="1">
    <citation type="journal article" date="2019" name="Genome Biol. Evol.">
        <title>Insights into the evolution of the New World diploid cottons (Gossypium, subgenus Houzingenia) based on genome sequencing.</title>
        <authorList>
            <person name="Grover C.E."/>
            <person name="Arick M.A. 2nd"/>
            <person name="Thrash A."/>
            <person name="Conover J.L."/>
            <person name="Sanders W.S."/>
            <person name="Peterson D.G."/>
            <person name="Frelichowski J.E."/>
            <person name="Scheffler J.A."/>
            <person name="Scheffler B.E."/>
            <person name="Wendel J.F."/>
        </authorList>
    </citation>
    <scope>NUCLEOTIDE SEQUENCE [LARGE SCALE GENOMIC DNA]</scope>
    <source>
        <strain evidence="3">0</strain>
        <tissue evidence="3">Leaf</tissue>
    </source>
</reference>
<dbReference type="OrthoDB" id="986202at2759"/>
<dbReference type="Pfam" id="PF13966">
    <property type="entry name" value="zf-RVT"/>
    <property type="match status" value="1"/>
</dbReference>
<dbReference type="PANTHER" id="PTHR47723:SF19">
    <property type="entry name" value="POLYNUCLEOTIDYL TRANSFERASE, RIBONUCLEASE H-LIKE SUPERFAMILY PROTEIN"/>
    <property type="match status" value="1"/>
</dbReference>
<name>A0A7J9ID01_9ROSI</name>
<protein>
    <recommendedName>
        <fullName evidence="5">RNase H type-1 domain-containing protein</fullName>
    </recommendedName>
</protein>
<dbReference type="EMBL" id="JABFAD010332582">
    <property type="protein sequence ID" value="MBA0819980.1"/>
    <property type="molecule type" value="Genomic_DNA"/>
</dbReference>
<dbReference type="Gene3D" id="3.30.420.10">
    <property type="entry name" value="Ribonuclease H-like superfamily/Ribonuclease H"/>
    <property type="match status" value="1"/>
</dbReference>
<evidence type="ECO:0000313" key="4">
    <source>
        <dbReference type="Proteomes" id="UP000593560"/>
    </source>
</evidence>
<dbReference type="SUPFAM" id="SSF53098">
    <property type="entry name" value="Ribonuclease H-like"/>
    <property type="match status" value="1"/>
</dbReference>
<evidence type="ECO:0000313" key="3">
    <source>
        <dbReference type="EMBL" id="MBA0819980.1"/>
    </source>
</evidence>
<evidence type="ECO:0000259" key="1">
    <source>
        <dbReference type="Pfam" id="PF13456"/>
    </source>
</evidence>
<dbReference type="InterPro" id="IPR026960">
    <property type="entry name" value="RVT-Znf"/>
</dbReference>
<keyword evidence="4" id="KW-1185">Reference proteome</keyword>